<evidence type="ECO:0000313" key="2">
    <source>
        <dbReference type="Proteomes" id="UP001143674"/>
    </source>
</evidence>
<dbReference type="EMBL" id="JAIVEX010000002">
    <property type="protein sequence ID" value="MDB0520579.1"/>
    <property type="molecule type" value="Genomic_DNA"/>
</dbReference>
<name>A0AAE3NGJ2_RALSL</name>
<proteinExistence type="predicted"/>
<gene>
    <name evidence="1" type="ORF">LBW55_03005</name>
</gene>
<accession>A0AAE3NGJ2</accession>
<evidence type="ECO:0000313" key="1">
    <source>
        <dbReference type="EMBL" id="MDB0520579.1"/>
    </source>
</evidence>
<sequence>MIESADTWLTSNIEVPLALRHRIAPAVPKTELPCSGSHSNGSSFFWQTKTLQETVESEKRCRKPTQLLSLMKLSHSPGQQCRADDLHIESAMHPMARKASRAWSPRPDALMGRQQVMEACARVG</sequence>
<dbReference type="RefSeq" id="WP_184851180.1">
    <property type="nucleotide sequence ID" value="NZ_JABZEH010000002.1"/>
</dbReference>
<dbReference type="Proteomes" id="UP001143674">
    <property type="component" value="Unassembled WGS sequence"/>
</dbReference>
<dbReference type="AlphaFoldDB" id="A0AAE3NGJ2"/>
<reference evidence="1" key="1">
    <citation type="submission" date="2021-09" db="EMBL/GenBank/DDBJ databases">
        <title>Genomic analysis of Ralstonia spp.</title>
        <authorList>
            <person name="Aburjaile F."/>
            <person name="Ariute J.C."/>
            <person name="Pais A.K.L."/>
            <person name="Albuquerque G.M.R."/>
            <person name="Silva A.M.F."/>
            <person name="Brenig B."/>
            <person name="Azevedo V."/>
            <person name="Matiuzzi M."/>
            <person name="Ramos R."/>
            <person name="Goes-Neto A."/>
            <person name="Soares S."/>
            <person name="Iseppon A.M.B."/>
            <person name="Souza E."/>
            <person name="Gama M."/>
        </authorList>
    </citation>
    <scope>NUCLEOTIDE SEQUENCE</scope>
    <source>
        <strain evidence="1">B4</strain>
    </source>
</reference>
<comment type="caution">
    <text evidence="1">The sequence shown here is derived from an EMBL/GenBank/DDBJ whole genome shotgun (WGS) entry which is preliminary data.</text>
</comment>
<organism evidence="1 2">
    <name type="scientific">Ralstonia solanacearum</name>
    <name type="common">Pseudomonas solanacearum</name>
    <dbReference type="NCBI Taxonomy" id="305"/>
    <lineage>
        <taxon>Bacteria</taxon>
        <taxon>Pseudomonadati</taxon>
        <taxon>Pseudomonadota</taxon>
        <taxon>Betaproteobacteria</taxon>
        <taxon>Burkholderiales</taxon>
        <taxon>Burkholderiaceae</taxon>
        <taxon>Ralstonia</taxon>
        <taxon>Ralstonia solanacearum species complex</taxon>
    </lineage>
</organism>
<protein>
    <submittedName>
        <fullName evidence="1">Uncharacterized protein</fullName>
    </submittedName>
</protein>